<dbReference type="GO" id="GO:0016740">
    <property type="term" value="F:transferase activity"/>
    <property type="evidence" value="ECO:0007669"/>
    <property type="project" value="UniProtKB-KW"/>
</dbReference>
<evidence type="ECO:0000256" key="5">
    <source>
        <dbReference type="ARBA" id="ARBA00047913"/>
    </source>
</evidence>
<evidence type="ECO:0000256" key="4">
    <source>
        <dbReference type="ARBA" id="ARBA00047380"/>
    </source>
</evidence>
<dbReference type="Proteomes" id="UP000044136">
    <property type="component" value="Unassembled WGS sequence"/>
</dbReference>
<dbReference type="GO" id="GO:0070681">
    <property type="term" value="P:glutaminyl-tRNAGln biosynthesis via transamidation"/>
    <property type="evidence" value="ECO:0007669"/>
    <property type="project" value="TreeGrafter"/>
</dbReference>
<dbReference type="OrthoDB" id="9813938at2"/>
<evidence type="ECO:0000256" key="3">
    <source>
        <dbReference type="ARBA" id="ARBA00024799"/>
    </source>
</evidence>
<keyword evidence="7" id="KW-1185">Reference proteome</keyword>
<dbReference type="PANTHER" id="PTHR15004">
    <property type="entry name" value="GLUTAMYL-TRNA(GLN) AMIDOTRANSFERASE SUBUNIT C, MITOCHONDRIAL"/>
    <property type="match status" value="1"/>
</dbReference>
<dbReference type="Pfam" id="PF02686">
    <property type="entry name" value="GatC"/>
    <property type="match status" value="1"/>
</dbReference>
<dbReference type="InterPro" id="IPR003837">
    <property type="entry name" value="GatC"/>
</dbReference>
<evidence type="ECO:0000313" key="7">
    <source>
        <dbReference type="Proteomes" id="UP000044136"/>
    </source>
</evidence>
<dbReference type="GO" id="GO:0006450">
    <property type="term" value="P:regulation of translational fidelity"/>
    <property type="evidence" value="ECO:0007669"/>
    <property type="project" value="InterPro"/>
</dbReference>
<dbReference type="EMBL" id="CCSE01000001">
    <property type="protein sequence ID" value="CEA03829.1"/>
    <property type="molecule type" value="Genomic_DNA"/>
</dbReference>
<dbReference type="RefSeq" id="WP_035811248.1">
    <property type="nucleotide sequence ID" value="NZ_CCSE01000001.1"/>
</dbReference>
<organism evidence="6 7">
    <name type="scientific">Jeotgalicoccus saudimassiliensis</name>
    <dbReference type="NCBI Taxonomy" id="1461582"/>
    <lineage>
        <taxon>Bacteria</taxon>
        <taxon>Bacillati</taxon>
        <taxon>Bacillota</taxon>
        <taxon>Bacilli</taxon>
        <taxon>Bacillales</taxon>
        <taxon>Staphylococcaceae</taxon>
        <taxon>Jeotgalicoccus</taxon>
    </lineage>
</organism>
<comment type="catalytic activity">
    <reaction evidence="5">
        <text>L-glutamyl-tRNA(Gln) + L-glutamine + ATP + H2O = L-glutaminyl-tRNA(Gln) + L-glutamate + ADP + phosphate + H(+)</text>
        <dbReference type="Rhea" id="RHEA:17521"/>
        <dbReference type="Rhea" id="RHEA-COMP:9681"/>
        <dbReference type="Rhea" id="RHEA-COMP:9684"/>
        <dbReference type="ChEBI" id="CHEBI:15377"/>
        <dbReference type="ChEBI" id="CHEBI:15378"/>
        <dbReference type="ChEBI" id="CHEBI:29985"/>
        <dbReference type="ChEBI" id="CHEBI:30616"/>
        <dbReference type="ChEBI" id="CHEBI:43474"/>
        <dbReference type="ChEBI" id="CHEBI:58359"/>
        <dbReference type="ChEBI" id="CHEBI:78520"/>
        <dbReference type="ChEBI" id="CHEBI:78521"/>
        <dbReference type="ChEBI" id="CHEBI:456216"/>
    </reaction>
</comment>
<evidence type="ECO:0000256" key="1">
    <source>
        <dbReference type="ARBA" id="ARBA00010757"/>
    </source>
</evidence>
<protein>
    <submittedName>
        <fullName evidence="6">Aspartyl/glutamyl-tRNA(Asn/Gln) amidotransferase subunit C</fullName>
    </submittedName>
</protein>
<dbReference type="InterPro" id="IPR036113">
    <property type="entry name" value="Asp/Glu-ADT_sf_sub_c"/>
</dbReference>
<name>A0A078MCA7_9STAP</name>
<reference evidence="6 7" key="1">
    <citation type="submission" date="2014-07" db="EMBL/GenBank/DDBJ databases">
        <authorList>
            <person name="Urmite Genomes Urmite Genomes"/>
        </authorList>
    </citation>
    <scope>NUCLEOTIDE SEQUENCE [LARGE SCALE GENOMIC DNA]</scope>
    <source>
        <strain evidence="6 7">13MG44_air</strain>
    </source>
</reference>
<proteinExistence type="inferred from homology"/>
<comment type="function">
    <text evidence="3">Allows the formation of correctly charged Asn-tRNA(Asn) or Gln-tRNA(Gln) through the transamidation of misacylated Asp-tRNA(Asn) or Glu-tRNA(Gln) in organisms which lack either or both of asparaginyl-tRNA or glutaminyl-tRNA synthetases. The reaction takes place in the presence of glutamine and ATP through an activated phospho-Asp-tRNA(Asn) or phospho-Glu-tRNA(Gln).</text>
</comment>
<gene>
    <name evidence="6" type="primary">gatC</name>
    <name evidence="6" type="ORF">BN1048_02224</name>
</gene>
<dbReference type="SUPFAM" id="SSF141000">
    <property type="entry name" value="Glu-tRNAGln amidotransferase C subunit"/>
    <property type="match status" value="1"/>
</dbReference>
<dbReference type="STRING" id="1461582.BN1048_02224"/>
<accession>A0A078MCA7</accession>
<dbReference type="AlphaFoldDB" id="A0A078MCA7"/>
<comment type="catalytic activity">
    <reaction evidence="4">
        <text>L-aspartyl-tRNA(Asn) + L-glutamine + ATP + H2O = L-asparaginyl-tRNA(Asn) + L-glutamate + ADP + phosphate + 2 H(+)</text>
        <dbReference type="Rhea" id="RHEA:14513"/>
        <dbReference type="Rhea" id="RHEA-COMP:9674"/>
        <dbReference type="Rhea" id="RHEA-COMP:9677"/>
        <dbReference type="ChEBI" id="CHEBI:15377"/>
        <dbReference type="ChEBI" id="CHEBI:15378"/>
        <dbReference type="ChEBI" id="CHEBI:29985"/>
        <dbReference type="ChEBI" id="CHEBI:30616"/>
        <dbReference type="ChEBI" id="CHEBI:43474"/>
        <dbReference type="ChEBI" id="CHEBI:58359"/>
        <dbReference type="ChEBI" id="CHEBI:78515"/>
        <dbReference type="ChEBI" id="CHEBI:78516"/>
        <dbReference type="ChEBI" id="CHEBI:456216"/>
    </reaction>
</comment>
<keyword evidence="6" id="KW-0808">Transferase</keyword>
<dbReference type="NCBIfam" id="TIGR00135">
    <property type="entry name" value="gatC"/>
    <property type="match status" value="1"/>
</dbReference>
<comment type="similarity">
    <text evidence="1">Belongs to the GatC family.</text>
</comment>
<evidence type="ECO:0000313" key="6">
    <source>
        <dbReference type="EMBL" id="CEA03829.1"/>
    </source>
</evidence>
<dbReference type="eggNOG" id="COG0721">
    <property type="taxonomic scope" value="Bacteria"/>
</dbReference>
<evidence type="ECO:0000256" key="2">
    <source>
        <dbReference type="ARBA" id="ARBA00011123"/>
    </source>
</evidence>
<dbReference type="HOGENOM" id="CLU_105899_1_2_9"/>
<comment type="subunit">
    <text evidence="2">Heterotrimer of A, B and C subunits.</text>
</comment>
<sequence length="100" mass="11495">MEELDLKKLQRVAELSKIEIKDEEELRNLSTKIKSIVAHSERLNDLDLSGVEPMTHAMQLEQETADSLRKDEAGEPVTQEEALRNTEFTEDGQFKVPRMI</sequence>
<dbReference type="PANTHER" id="PTHR15004:SF0">
    <property type="entry name" value="GLUTAMYL-TRNA(GLN) AMIDOTRANSFERASE SUBUNIT C, MITOCHONDRIAL"/>
    <property type="match status" value="1"/>
</dbReference>